<protein>
    <submittedName>
        <fullName evidence="1">Uncharacterized protein</fullName>
    </submittedName>
</protein>
<reference evidence="1" key="1">
    <citation type="journal article" date="2020" name="Stud. Mycol.">
        <title>101 Dothideomycetes genomes: a test case for predicting lifestyles and emergence of pathogens.</title>
        <authorList>
            <person name="Haridas S."/>
            <person name="Albert R."/>
            <person name="Binder M."/>
            <person name="Bloem J."/>
            <person name="Labutti K."/>
            <person name="Salamov A."/>
            <person name="Andreopoulos B."/>
            <person name="Baker S."/>
            <person name="Barry K."/>
            <person name="Bills G."/>
            <person name="Bluhm B."/>
            <person name="Cannon C."/>
            <person name="Castanera R."/>
            <person name="Culley D."/>
            <person name="Daum C."/>
            <person name="Ezra D."/>
            <person name="Gonzalez J."/>
            <person name="Henrissat B."/>
            <person name="Kuo A."/>
            <person name="Liang C."/>
            <person name="Lipzen A."/>
            <person name="Lutzoni F."/>
            <person name="Magnuson J."/>
            <person name="Mondo S."/>
            <person name="Nolan M."/>
            <person name="Ohm R."/>
            <person name="Pangilinan J."/>
            <person name="Park H.-J."/>
            <person name="Ramirez L."/>
            <person name="Alfaro M."/>
            <person name="Sun H."/>
            <person name="Tritt A."/>
            <person name="Yoshinaga Y."/>
            <person name="Zwiers L.-H."/>
            <person name="Turgeon B."/>
            <person name="Goodwin S."/>
            <person name="Spatafora J."/>
            <person name="Crous P."/>
            <person name="Grigoriev I."/>
        </authorList>
    </citation>
    <scope>NUCLEOTIDE SEQUENCE</scope>
    <source>
        <strain evidence="1">ATCC 200398</strain>
    </source>
</reference>
<comment type="caution">
    <text evidence="1">The sequence shown here is derived from an EMBL/GenBank/DDBJ whole genome shotgun (WGS) entry which is preliminary data.</text>
</comment>
<accession>A0ACB6R6W8</accession>
<gene>
    <name evidence="1" type="ORF">BDR25DRAFT_351490</name>
</gene>
<evidence type="ECO:0000313" key="2">
    <source>
        <dbReference type="Proteomes" id="UP000799755"/>
    </source>
</evidence>
<dbReference type="Proteomes" id="UP000799755">
    <property type="component" value="Unassembled WGS sequence"/>
</dbReference>
<organism evidence="1 2">
    <name type="scientific">Lindgomyces ingoldianus</name>
    <dbReference type="NCBI Taxonomy" id="673940"/>
    <lineage>
        <taxon>Eukaryota</taxon>
        <taxon>Fungi</taxon>
        <taxon>Dikarya</taxon>
        <taxon>Ascomycota</taxon>
        <taxon>Pezizomycotina</taxon>
        <taxon>Dothideomycetes</taxon>
        <taxon>Pleosporomycetidae</taxon>
        <taxon>Pleosporales</taxon>
        <taxon>Lindgomycetaceae</taxon>
        <taxon>Lindgomyces</taxon>
    </lineage>
</organism>
<evidence type="ECO:0000313" key="1">
    <source>
        <dbReference type="EMBL" id="KAF2475004.1"/>
    </source>
</evidence>
<name>A0ACB6R6W8_9PLEO</name>
<keyword evidence="2" id="KW-1185">Reference proteome</keyword>
<proteinExistence type="predicted"/>
<sequence length="237" mass="26670">MSPQPSGNTEESSTASFYICSEKALSRFNAKRNLLKAQTHQFVVECFVRRYSTRMSTQYPYLGRFNKLAQFYLRLKIRREGSMSEKNCSEDILQILVHQQAAQNCSNGGHSRLFGRTIQLGCDTLTIMRQNLTEERTGVGALAMKRLSYPRYGFLWEVFRLLQPVVIFVLVIPSYSPQLTNTRPLEPLPSYNPAPTEKGGITFMQDFVSGLPGFIGGEEVISPRGLGAANREGIQIS</sequence>
<dbReference type="EMBL" id="MU003497">
    <property type="protein sequence ID" value="KAF2475004.1"/>
    <property type="molecule type" value="Genomic_DNA"/>
</dbReference>